<dbReference type="EMBL" id="MFIV01000128">
    <property type="protein sequence ID" value="OGF98316.1"/>
    <property type="molecule type" value="Genomic_DNA"/>
</dbReference>
<proteinExistence type="predicted"/>
<evidence type="ECO:0000313" key="2">
    <source>
        <dbReference type="EMBL" id="OGF98316.1"/>
    </source>
</evidence>
<dbReference type="Gene3D" id="3.30.460.10">
    <property type="entry name" value="Beta Polymerase, domain 2"/>
    <property type="match status" value="1"/>
</dbReference>
<evidence type="ECO:0000259" key="1">
    <source>
        <dbReference type="Pfam" id="PF01909"/>
    </source>
</evidence>
<dbReference type="PANTHER" id="PTHR33933">
    <property type="entry name" value="NUCLEOTIDYLTRANSFERASE"/>
    <property type="match status" value="1"/>
</dbReference>
<dbReference type="InterPro" id="IPR043519">
    <property type="entry name" value="NT_sf"/>
</dbReference>
<dbReference type="CDD" id="cd05403">
    <property type="entry name" value="NT_KNTase_like"/>
    <property type="match status" value="1"/>
</dbReference>
<dbReference type="PANTHER" id="PTHR33933:SF1">
    <property type="entry name" value="PROTEIN ADENYLYLTRANSFERASE MNTA-RELATED"/>
    <property type="match status" value="1"/>
</dbReference>
<protein>
    <recommendedName>
        <fullName evidence="1">Polymerase nucleotidyl transferase domain-containing protein</fullName>
    </recommendedName>
</protein>
<comment type="caution">
    <text evidence="2">The sequence shown here is derived from an EMBL/GenBank/DDBJ whole genome shotgun (WGS) entry which is preliminary data.</text>
</comment>
<feature type="domain" description="Polymerase nucleotidyl transferase" evidence="1">
    <location>
        <begin position="16"/>
        <end position="62"/>
    </location>
</feature>
<evidence type="ECO:0000313" key="3">
    <source>
        <dbReference type="Proteomes" id="UP000176992"/>
    </source>
</evidence>
<dbReference type="InterPro" id="IPR002934">
    <property type="entry name" value="Polymerase_NTP_transf_dom"/>
</dbReference>
<organism evidence="2 3">
    <name type="scientific">Candidatus Glassbacteria bacterium GWA2_58_10</name>
    <dbReference type="NCBI Taxonomy" id="1817865"/>
    <lineage>
        <taxon>Bacteria</taxon>
        <taxon>Candidatus Glassiibacteriota</taxon>
    </lineage>
</organism>
<dbReference type="Proteomes" id="UP000176992">
    <property type="component" value="Unassembled WGS sequence"/>
</dbReference>
<dbReference type="AlphaFoldDB" id="A0A1F5YEA2"/>
<sequence>MDNRIKRVLAELKVRLTQQYGARLQGVYLFGSYARNEADEESDVDILVVLDRVESYSEAINRSSEAISEISLKYGLTISRVFSTDKQWREDPTLFFLNVREEAIPV</sequence>
<accession>A0A1F5YEA2</accession>
<dbReference type="GO" id="GO:0016779">
    <property type="term" value="F:nucleotidyltransferase activity"/>
    <property type="evidence" value="ECO:0007669"/>
    <property type="project" value="InterPro"/>
</dbReference>
<reference evidence="2 3" key="1">
    <citation type="journal article" date="2016" name="Nat. Commun.">
        <title>Thousands of microbial genomes shed light on interconnected biogeochemical processes in an aquifer system.</title>
        <authorList>
            <person name="Anantharaman K."/>
            <person name="Brown C.T."/>
            <person name="Hug L.A."/>
            <person name="Sharon I."/>
            <person name="Castelle C.J."/>
            <person name="Probst A.J."/>
            <person name="Thomas B.C."/>
            <person name="Singh A."/>
            <person name="Wilkins M.J."/>
            <person name="Karaoz U."/>
            <person name="Brodie E.L."/>
            <person name="Williams K.H."/>
            <person name="Hubbard S.S."/>
            <person name="Banfield J.F."/>
        </authorList>
    </citation>
    <scope>NUCLEOTIDE SEQUENCE [LARGE SCALE GENOMIC DNA]</scope>
</reference>
<gene>
    <name evidence="2" type="ORF">A2Z86_02350</name>
</gene>
<name>A0A1F5YEA2_9BACT</name>
<dbReference type="SUPFAM" id="SSF81301">
    <property type="entry name" value="Nucleotidyltransferase"/>
    <property type="match status" value="1"/>
</dbReference>
<dbReference type="Pfam" id="PF01909">
    <property type="entry name" value="NTP_transf_2"/>
    <property type="match status" value="1"/>
</dbReference>
<dbReference type="InterPro" id="IPR052548">
    <property type="entry name" value="Type_VII_TA_antitoxin"/>
</dbReference>